<evidence type="ECO:0000313" key="3">
    <source>
        <dbReference type="EMBL" id="MCA9759358.1"/>
    </source>
</evidence>
<evidence type="ECO:0000313" key="4">
    <source>
        <dbReference type="Proteomes" id="UP000739538"/>
    </source>
</evidence>
<dbReference type="Pfam" id="PF09376">
    <property type="entry name" value="NurA"/>
    <property type="match status" value="1"/>
</dbReference>
<feature type="domain" description="NurA" evidence="2">
    <location>
        <begin position="211"/>
        <end position="350"/>
    </location>
</feature>
<reference evidence="3" key="1">
    <citation type="submission" date="2020-04" db="EMBL/GenBank/DDBJ databases">
        <authorList>
            <person name="Zhang T."/>
        </authorList>
    </citation>
    <scope>NUCLEOTIDE SEQUENCE</scope>
    <source>
        <strain evidence="3">HKST-UBA02</strain>
    </source>
</reference>
<reference evidence="3" key="2">
    <citation type="journal article" date="2021" name="Microbiome">
        <title>Successional dynamics and alternative stable states in a saline activated sludge microbial community over 9 years.</title>
        <authorList>
            <person name="Wang Y."/>
            <person name="Ye J."/>
            <person name="Ju F."/>
            <person name="Liu L."/>
            <person name="Boyd J.A."/>
            <person name="Deng Y."/>
            <person name="Parks D.H."/>
            <person name="Jiang X."/>
            <person name="Yin X."/>
            <person name="Woodcroft B.J."/>
            <person name="Tyson G.W."/>
            <person name="Hugenholtz P."/>
            <person name="Polz M.F."/>
            <person name="Zhang T."/>
        </authorList>
    </citation>
    <scope>NUCLEOTIDE SEQUENCE</scope>
    <source>
        <strain evidence="3">HKST-UBA02</strain>
    </source>
</reference>
<dbReference type="SUPFAM" id="SSF53098">
    <property type="entry name" value="Ribonuclease H-like"/>
    <property type="match status" value="2"/>
</dbReference>
<name>A0A956NHH3_UNCEI</name>
<protein>
    <recommendedName>
        <fullName evidence="2">NurA domain-containing protein</fullName>
    </recommendedName>
</protein>
<accession>A0A956NHH3</accession>
<gene>
    <name evidence="3" type="ORF">KDA27_26430</name>
</gene>
<feature type="region of interest" description="Disordered" evidence="1">
    <location>
        <begin position="129"/>
        <end position="208"/>
    </location>
</feature>
<organism evidence="3 4">
    <name type="scientific">Eiseniibacteriota bacterium</name>
    <dbReference type="NCBI Taxonomy" id="2212470"/>
    <lineage>
        <taxon>Bacteria</taxon>
        <taxon>Candidatus Eiseniibacteriota</taxon>
    </lineage>
</organism>
<feature type="compositionally biased region" description="Low complexity" evidence="1">
    <location>
        <begin position="149"/>
        <end position="159"/>
    </location>
</feature>
<dbReference type="EMBL" id="JAGQHS010000322">
    <property type="protein sequence ID" value="MCA9759358.1"/>
    <property type="molecule type" value="Genomic_DNA"/>
</dbReference>
<dbReference type="AlphaFoldDB" id="A0A956NHH3"/>
<sequence length="382" mass="39787">MKFAVESWSPDYGSPVEAGAANPEAEAGATVNLEIELPAAEWTPIRSESGPAERLALVDGVRRIDARIWVTDEAGRTVPGLCASYAAGVIRCEARAEVAAMEVERGLFVPVPARSIETMYATYVAQPMNDWGRGGGGATGNAKPPRPPGRGSDARATGRTAGGGSAGGSGGDSASGSGSGSGGGAGDSSGSGSDSGGSGSSDRGIPGDPLQQALQRALRELEIRVAKQAGEADLVVIDGSLRGRQHLESAVGYVKSHWVTYLDETTTAVIAQLAPGERTPMFGIEADWSRYSWYLRLPGGEGHPWAGVVRCEVTDQIPIDEAQRFADLTAATLPRFASEAHKDTRAPQNLYPIAGLERELRRRLGDGNLLLRGLRIAAGALG</sequence>
<feature type="compositionally biased region" description="Gly residues" evidence="1">
    <location>
        <begin position="160"/>
        <end position="199"/>
    </location>
</feature>
<dbReference type="InterPro" id="IPR018977">
    <property type="entry name" value="NurA_domain"/>
</dbReference>
<dbReference type="InterPro" id="IPR012337">
    <property type="entry name" value="RNaseH-like_sf"/>
</dbReference>
<comment type="caution">
    <text evidence="3">The sequence shown here is derived from an EMBL/GenBank/DDBJ whole genome shotgun (WGS) entry which is preliminary data.</text>
</comment>
<evidence type="ECO:0000256" key="1">
    <source>
        <dbReference type="SAM" id="MobiDB-lite"/>
    </source>
</evidence>
<feature type="region of interest" description="Disordered" evidence="1">
    <location>
        <begin position="1"/>
        <end position="23"/>
    </location>
</feature>
<evidence type="ECO:0000259" key="2">
    <source>
        <dbReference type="Pfam" id="PF09376"/>
    </source>
</evidence>
<proteinExistence type="predicted"/>
<dbReference type="Proteomes" id="UP000739538">
    <property type="component" value="Unassembled WGS sequence"/>
</dbReference>